<dbReference type="GO" id="GO:0003964">
    <property type="term" value="F:RNA-directed DNA polymerase activity"/>
    <property type="evidence" value="ECO:0007669"/>
    <property type="project" value="UniProtKB-KW"/>
</dbReference>
<evidence type="ECO:0000313" key="13">
    <source>
        <dbReference type="EMBL" id="POS82543.1"/>
    </source>
</evidence>
<dbReference type="Pfam" id="PF25597">
    <property type="entry name" value="SH3_retrovirus"/>
    <property type="match status" value="1"/>
</dbReference>
<evidence type="ECO:0000256" key="2">
    <source>
        <dbReference type="ARBA" id="ARBA00022722"/>
    </source>
</evidence>
<evidence type="ECO:0000256" key="5">
    <source>
        <dbReference type="ARBA" id="ARBA00022801"/>
    </source>
</evidence>
<dbReference type="GO" id="GO:0046872">
    <property type="term" value="F:metal ion binding"/>
    <property type="evidence" value="ECO:0007669"/>
    <property type="project" value="UniProtKB-KW"/>
</dbReference>
<dbReference type="InterPro" id="IPR039537">
    <property type="entry name" value="Retrotran_Ty1/copia-like"/>
</dbReference>
<keyword evidence="6" id="KW-0460">Magnesium</keyword>
<dbReference type="InterPro" id="IPR057670">
    <property type="entry name" value="SH3_retrovirus"/>
</dbReference>
<dbReference type="PANTHER" id="PTHR42648">
    <property type="entry name" value="TRANSPOSASE, PUTATIVE-RELATED"/>
    <property type="match status" value="1"/>
</dbReference>
<keyword evidence="9" id="KW-0808">Transferase</keyword>
<dbReference type="GO" id="GO:0004519">
    <property type="term" value="F:endonuclease activity"/>
    <property type="evidence" value="ECO:0007669"/>
    <property type="project" value="UniProtKB-KW"/>
</dbReference>
<keyword evidence="4" id="KW-0255">Endonuclease</keyword>
<evidence type="ECO:0000256" key="1">
    <source>
        <dbReference type="ARBA" id="ARBA00022695"/>
    </source>
</evidence>
<keyword evidence="14" id="KW-1185">Reference proteome</keyword>
<dbReference type="STRING" id="225359.A0A2S4PKK1"/>
<comment type="caution">
    <text evidence="13">The sequence shown here is derived from an EMBL/GenBank/DDBJ whole genome shotgun (WGS) entry which is preliminary data.</text>
</comment>
<keyword evidence="5" id="KW-0378">Hydrolase</keyword>
<dbReference type="GO" id="GO:0015074">
    <property type="term" value="P:DNA integration"/>
    <property type="evidence" value="ECO:0007669"/>
    <property type="project" value="UniProtKB-KW"/>
</dbReference>
<dbReference type="Proteomes" id="UP000237438">
    <property type="component" value="Unassembled WGS sequence"/>
</dbReference>
<reference evidence="13 14" key="1">
    <citation type="submission" date="2017-10" db="EMBL/GenBank/DDBJ databases">
        <title>Development of genomic resources for the powdery mildew, Erysiphe pulchra.</title>
        <authorList>
            <person name="Wadl P.A."/>
            <person name="Mack B.M."/>
            <person name="Moore G."/>
            <person name="Beltz S.B."/>
        </authorList>
    </citation>
    <scope>NUCLEOTIDE SEQUENCE [LARGE SCALE GENOMIC DNA]</scope>
    <source>
        <strain evidence="13">Cflorida</strain>
    </source>
</reference>
<keyword evidence="8" id="KW-0695">RNA-directed DNA polymerase</keyword>
<dbReference type="GO" id="GO:0006310">
    <property type="term" value="P:DNA recombination"/>
    <property type="evidence" value="ECO:0007669"/>
    <property type="project" value="UniProtKB-KW"/>
</dbReference>
<evidence type="ECO:0000256" key="10">
    <source>
        <dbReference type="ARBA" id="ARBA00023125"/>
    </source>
</evidence>
<dbReference type="SUPFAM" id="SSF53098">
    <property type="entry name" value="Ribonuclease H-like"/>
    <property type="match status" value="1"/>
</dbReference>
<keyword evidence="1" id="KW-0548">Nucleotidyltransferase</keyword>
<keyword evidence="11" id="KW-0233">DNA recombination</keyword>
<organism evidence="13 14">
    <name type="scientific">Erysiphe pulchra</name>
    <dbReference type="NCBI Taxonomy" id="225359"/>
    <lineage>
        <taxon>Eukaryota</taxon>
        <taxon>Fungi</taxon>
        <taxon>Dikarya</taxon>
        <taxon>Ascomycota</taxon>
        <taxon>Pezizomycotina</taxon>
        <taxon>Leotiomycetes</taxon>
        <taxon>Erysiphales</taxon>
        <taxon>Erysiphaceae</taxon>
        <taxon>Erysiphe</taxon>
    </lineage>
</organism>
<dbReference type="InterPro" id="IPR012337">
    <property type="entry name" value="RNaseH-like_sf"/>
</dbReference>
<name>A0A2S4PKK1_9PEZI</name>
<dbReference type="Gene3D" id="3.30.420.10">
    <property type="entry name" value="Ribonuclease H-like superfamily/Ribonuclease H"/>
    <property type="match status" value="1"/>
</dbReference>
<gene>
    <name evidence="13" type="ORF">EPUL_004607</name>
</gene>
<evidence type="ECO:0000313" key="14">
    <source>
        <dbReference type="Proteomes" id="UP000237438"/>
    </source>
</evidence>
<dbReference type="GO" id="GO:0016787">
    <property type="term" value="F:hydrolase activity"/>
    <property type="evidence" value="ECO:0007669"/>
    <property type="project" value="UniProtKB-KW"/>
</dbReference>
<keyword evidence="10" id="KW-0238">DNA-binding</keyword>
<dbReference type="AlphaFoldDB" id="A0A2S4PKK1"/>
<evidence type="ECO:0000256" key="3">
    <source>
        <dbReference type="ARBA" id="ARBA00022723"/>
    </source>
</evidence>
<protein>
    <recommendedName>
        <fullName evidence="12">Retroviral polymerase SH3-like domain-containing protein</fullName>
    </recommendedName>
</protein>
<evidence type="ECO:0000256" key="8">
    <source>
        <dbReference type="ARBA" id="ARBA00022918"/>
    </source>
</evidence>
<dbReference type="GO" id="GO:0003677">
    <property type="term" value="F:DNA binding"/>
    <property type="evidence" value="ECO:0007669"/>
    <property type="project" value="UniProtKB-KW"/>
</dbReference>
<dbReference type="GO" id="GO:0003887">
    <property type="term" value="F:DNA-directed DNA polymerase activity"/>
    <property type="evidence" value="ECO:0007669"/>
    <property type="project" value="UniProtKB-KW"/>
</dbReference>
<keyword evidence="9" id="KW-0239">DNA-directed DNA polymerase</keyword>
<evidence type="ECO:0000256" key="11">
    <source>
        <dbReference type="ARBA" id="ARBA00023172"/>
    </source>
</evidence>
<evidence type="ECO:0000256" key="9">
    <source>
        <dbReference type="ARBA" id="ARBA00022932"/>
    </source>
</evidence>
<keyword evidence="7" id="KW-0229">DNA integration</keyword>
<proteinExistence type="predicted"/>
<evidence type="ECO:0000256" key="4">
    <source>
        <dbReference type="ARBA" id="ARBA00022759"/>
    </source>
</evidence>
<dbReference type="InterPro" id="IPR036397">
    <property type="entry name" value="RNaseH_sf"/>
</dbReference>
<evidence type="ECO:0000256" key="6">
    <source>
        <dbReference type="ARBA" id="ARBA00022842"/>
    </source>
</evidence>
<accession>A0A2S4PKK1</accession>
<sequence length="741" mass="83963">IKTAAKWHTILAHPSVRAIEELPNTTEGIDVDNSDQMSTVSCETYLLSKVKAIISRRSEKYGEAHMEKESQKMAVVSWDITDMTKAIEGSKLFSHFYYDAEAFHAVYPTKTKTQAAELFKAHFTKMISLYDAKTIFLRSDGEATVGEAVTKIVSSFGIVRLSSCSDIPAQNGAGELSGKVIIQAARCLRIEAQLPKNLWPWICGSAAYLLNRTPTKKLSFRTLFEKVTRKLPYLGHLHRIGSKAFALDKKIPRRDKLEARAHIGYLVGFEGTNIYQIWIPHLKDRQKKVIRTRDVIFKDELYKPLEDISLGQVIGEKQHSLEIQRLEIPNAELINDHQYPFIASSIPLWKHQNYGVDSSNFSRESTYEPENRGSDAIENVFETVDKNSQSDTYLKAFIATLEIRSGKKEIAQDVPRIHGKRLPSPPNEFKELDIHEFEKTFEIISSYDGYRIPLKWIWTYKFDENGFLRKFKARLCVREDLQLPSASETYAVTLAMKTFRAVMAITCVFGLETRQYDLVNAFCNAELSKPVYCTLPPVFEQLHVAIKLRRALSQKNAVVGKIAAVQDTHVVATQLEQSPTLEMNIDAESESEFEIDDFTSLPSAPLFQKDYLPLQNSNLMKKARGLLNLLGPYLEEMEIVCPLAGAGFLVLISESVSRAIRGEEIFPKTSKCTETNMPSSSKYKKSSWAAKTANQHNTAAINLSQRLPRRPVPPQKQATKIDESWFVLIPSIKPAELNLYY</sequence>
<keyword evidence="3" id="KW-0479">Metal-binding</keyword>
<feature type="non-terminal residue" evidence="13">
    <location>
        <position position="1"/>
    </location>
</feature>
<keyword evidence="2" id="KW-0540">Nuclease</keyword>
<dbReference type="EMBL" id="PEDP01002634">
    <property type="protein sequence ID" value="POS82543.1"/>
    <property type="molecule type" value="Genomic_DNA"/>
</dbReference>
<evidence type="ECO:0000259" key="12">
    <source>
        <dbReference type="Pfam" id="PF25597"/>
    </source>
</evidence>
<feature type="domain" description="Retroviral polymerase SH3-like" evidence="12">
    <location>
        <begin position="243"/>
        <end position="303"/>
    </location>
</feature>
<evidence type="ECO:0000256" key="7">
    <source>
        <dbReference type="ARBA" id="ARBA00022908"/>
    </source>
</evidence>
<dbReference type="PANTHER" id="PTHR42648:SF11">
    <property type="entry name" value="TRANSPOSON TY4-P GAG-POL POLYPROTEIN"/>
    <property type="match status" value="1"/>
</dbReference>
<dbReference type="OrthoDB" id="3562068at2759"/>